<dbReference type="PANTHER" id="PTHR39087:SF2">
    <property type="entry name" value="UPF0104 MEMBRANE PROTEIN MJ1595"/>
    <property type="match status" value="1"/>
</dbReference>
<dbReference type="Pfam" id="PF03706">
    <property type="entry name" value="LPG_synthase_TM"/>
    <property type="match status" value="1"/>
</dbReference>
<dbReference type="RefSeq" id="WP_264433574.1">
    <property type="nucleotide sequence ID" value="NZ_CP081495.1"/>
</dbReference>
<organism evidence="7 8">
    <name type="scientific">Flavobacterium agricola</name>
    <dbReference type="NCBI Taxonomy" id="2870839"/>
    <lineage>
        <taxon>Bacteria</taxon>
        <taxon>Pseudomonadati</taxon>
        <taxon>Bacteroidota</taxon>
        <taxon>Flavobacteriia</taxon>
        <taxon>Flavobacteriales</taxon>
        <taxon>Flavobacteriaceae</taxon>
        <taxon>Flavobacterium</taxon>
    </lineage>
</organism>
<name>A0ABY6M219_9FLAO</name>
<reference evidence="7" key="1">
    <citation type="submission" date="2021-08" db="EMBL/GenBank/DDBJ databases">
        <title>Flavobacterium sp. strain CC-SYL302.</title>
        <authorList>
            <person name="Lin S.-Y."/>
            <person name="Lee T.-H."/>
            <person name="Young C.-C."/>
        </authorList>
    </citation>
    <scope>NUCLEOTIDE SEQUENCE</scope>
    <source>
        <strain evidence="7">CC-SYL302</strain>
    </source>
</reference>
<evidence type="ECO:0000313" key="8">
    <source>
        <dbReference type="Proteomes" id="UP001163328"/>
    </source>
</evidence>
<sequence>MKASIKKTISIILPLILGVFLVYYAYNQFTAQQLQEIKLQFQNANYNFIVISTIFSLISLGCRAYRWKYSLNYMGYQSNFPNNFMAVCIGYIMNLTVPRSGEISRALVLKNYKNIPFDKGFGSIISERVIDFVILLLFIFTSLIIQFNTLKDFVLTNIPIEKIIYSLIILTLAGILGIYLLFFTQLKLMVLIRSKIKGLTEGVLSVFKMPQRKAFLFYTFVIWASYVATFYYGMKSISETDSLSIGIIISSFVVGSLAITFTNGGFGAFPLMISQILALYGISMTAGTAVGWILWSSQTAIVIILGGLSFIFLPIFNKKQKIN</sequence>
<accession>A0ABY6M219</accession>
<dbReference type="NCBIfam" id="TIGR00374">
    <property type="entry name" value="flippase-like domain"/>
    <property type="match status" value="1"/>
</dbReference>
<evidence type="ECO:0000313" key="7">
    <source>
        <dbReference type="EMBL" id="UYW01161.1"/>
    </source>
</evidence>
<feature type="transmembrane region" description="Helical" evidence="6">
    <location>
        <begin position="129"/>
        <end position="147"/>
    </location>
</feature>
<feature type="transmembrane region" description="Helical" evidence="6">
    <location>
        <begin position="215"/>
        <end position="233"/>
    </location>
</feature>
<proteinExistence type="predicted"/>
<feature type="transmembrane region" description="Helical" evidence="6">
    <location>
        <begin position="300"/>
        <end position="317"/>
    </location>
</feature>
<keyword evidence="4 6" id="KW-1133">Transmembrane helix</keyword>
<dbReference type="EMBL" id="CP081495">
    <property type="protein sequence ID" value="UYW01161.1"/>
    <property type="molecule type" value="Genomic_DNA"/>
</dbReference>
<comment type="subcellular location">
    <subcellularLocation>
        <location evidence="1">Cell membrane</location>
        <topology evidence="1">Multi-pass membrane protein</topology>
    </subcellularLocation>
</comment>
<keyword evidence="5 6" id="KW-0472">Membrane</keyword>
<feature type="transmembrane region" description="Helical" evidence="6">
    <location>
        <begin position="46"/>
        <end position="65"/>
    </location>
</feature>
<protein>
    <submittedName>
        <fullName evidence="7">Flippase-like domain-containing protein</fullName>
    </submittedName>
</protein>
<feature type="transmembrane region" description="Helical" evidence="6">
    <location>
        <begin position="9"/>
        <end position="26"/>
    </location>
</feature>
<dbReference type="PANTHER" id="PTHR39087">
    <property type="entry name" value="UPF0104 MEMBRANE PROTEIN MJ1595"/>
    <property type="match status" value="1"/>
</dbReference>
<dbReference type="Proteomes" id="UP001163328">
    <property type="component" value="Chromosome"/>
</dbReference>
<evidence type="ECO:0000256" key="3">
    <source>
        <dbReference type="ARBA" id="ARBA00022692"/>
    </source>
</evidence>
<feature type="transmembrane region" description="Helical" evidence="6">
    <location>
        <begin position="276"/>
        <end position="294"/>
    </location>
</feature>
<evidence type="ECO:0000256" key="2">
    <source>
        <dbReference type="ARBA" id="ARBA00022475"/>
    </source>
</evidence>
<evidence type="ECO:0000256" key="1">
    <source>
        <dbReference type="ARBA" id="ARBA00004651"/>
    </source>
</evidence>
<dbReference type="InterPro" id="IPR022791">
    <property type="entry name" value="L-PG_synthase/AglD"/>
</dbReference>
<feature type="transmembrane region" description="Helical" evidence="6">
    <location>
        <begin position="163"/>
        <end position="183"/>
    </location>
</feature>
<feature type="transmembrane region" description="Helical" evidence="6">
    <location>
        <begin position="245"/>
        <end position="269"/>
    </location>
</feature>
<keyword evidence="3 6" id="KW-0812">Transmembrane</keyword>
<evidence type="ECO:0000256" key="6">
    <source>
        <dbReference type="SAM" id="Phobius"/>
    </source>
</evidence>
<gene>
    <name evidence="7" type="ORF">K5I29_11970</name>
</gene>
<evidence type="ECO:0000256" key="5">
    <source>
        <dbReference type="ARBA" id="ARBA00023136"/>
    </source>
</evidence>
<evidence type="ECO:0000256" key="4">
    <source>
        <dbReference type="ARBA" id="ARBA00022989"/>
    </source>
</evidence>
<keyword evidence="8" id="KW-1185">Reference proteome</keyword>
<keyword evidence="2" id="KW-1003">Cell membrane</keyword>